<comment type="catalytic activity">
    <reaction evidence="16">
        <text>GTP + UDP = UTP + GDP</text>
        <dbReference type="Rhea" id="RHEA:79863"/>
        <dbReference type="ChEBI" id="CHEBI:37565"/>
        <dbReference type="ChEBI" id="CHEBI:46398"/>
        <dbReference type="ChEBI" id="CHEBI:58189"/>
        <dbReference type="ChEBI" id="CHEBI:58223"/>
    </reaction>
</comment>
<evidence type="ECO:0000256" key="22">
    <source>
        <dbReference type="ARBA" id="ARBA00048851"/>
    </source>
</evidence>
<comment type="catalytic activity">
    <reaction evidence="9">
        <text>dADP + GTP = dATP + GDP</text>
        <dbReference type="Rhea" id="RHEA:79871"/>
        <dbReference type="ChEBI" id="CHEBI:37565"/>
        <dbReference type="ChEBI" id="CHEBI:57667"/>
        <dbReference type="ChEBI" id="CHEBI:58189"/>
        <dbReference type="ChEBI" id="CHEBI:61404"/>
    </reaction>
</comment>
<keyword evidence="7 26" id="KW-0418">Kinase</keyword>
<evidence type="ECO:0000256" key="5">
    <source>
        <dbReference type="ARBA" id="ARBA00022679"/>
    </source>
</evidence>
<dbReference type="PRINTS" id="PR00094">
    <property type="entry name" value="ADENYLTKNASE"/>
</dbReference>
<comment type="catalytic activity">
    <reaction evidence="17">
        <text>dATP + AMP = dADP + ADP</text>
        <dbReference type="Rhea" id="RHEA:79899"/>
        <dbReference type="ChEBI" id="CHEBI:57667"/>
        <dbReference type="ChEBI" id="CHEBI:61404"/>
        <dbReference type="ChEBI" id="CHEBI:456215"/>
        <dbReference type="ChEBI" id="CHEBI:456216"/>
    </reaction>
</comment>
<evidence type="ECO:0000256" key="2">
    <source>
        <dbReference type="ARBA" id="ARBA00004496"/>
    </source>
</evidence>
<comment type="similarity">
    <text evidence="26">Belongs to the adenylate kinase family. AK1 subfamily.</text>
</comment>
<comment type="catalytic activity">
    <reaction evidence="24">
        <text>dCMP + ATP = dCDP + ADP</text>
        <dbReference type="Rhea" id="RHEA:25094"/>
        <dbReference type="ChEBI" id="CHEBI:30616"/>
        <dbReference type="ChEBI" id="CHEBI:57566"/>
        <dbReference type="ChEBI" id="CHEBI:58593"/>
        <dbReference type="ChEBI" id="CHEBI:456216"/>
        <dbReference type="EC" id="2.7.4.14"/>
    </reaction>
</comment>
<evidence type="ECO:0000256" key="3">
    <source>
        <dbReference type="ARBA" id="ARBA00011245"/>
    </source>
</evidence>
<comment type="catalytic activity">
    <reaction evidence="1 26">
        <text>AMP + ATP = 2 ADP</text>
        <dbReference type="Rhea" id="RHEA:12973"/>
        <dbReference type="ChEBI" id="CHEBI:30616"/>
        <dbReference type="ChEBI" id="CHEBI:456215"/>
        <dbReference type="ChEBI" id="CHEBI:456216"/>
        <dbReference type="EC" id="2.7.4.3"/>
    </reaction>
</comment>
<dbReference type="GO" id="GO:0009142">
    <property type="term" value="P:nucleoside triphosphate biosynthetic process"/>
    <property type="evidence" value="ECO:0007669"/>
    <property type="project" value="InterPro"/>
</dbReference>
<dbReference type="GO" id="GO:0046033">
    <property type="term" value="P:AMP metabolic process"/>
    <property type="evidence" value="ECO:0007669"/>
    <property type="project" value="UniProtKB-UniRule"/>
</dbReference>
<accession>A0A8S1GR37</accession>
<feature type="binding site" evidence="26">
    <location>
        <position position="162"/>
    </location>
    <ligand>
        <name>AMP</name>
        <dbReference type="ChEBI" id="CHEBI:456215"/>
    </ligand>
</feature>
<protein>
    <recommendedName>
        <fullName evidence="26">Adenylate kinase isoenzyme 1</fullName>
        <shortName evidence="26">AK 1</shortName>
        <ecNumber evidence="26">2.7.4.3</ecNumber>
    </recommendedName>
    <alternativeName>
        <fullName evidence="26">ATP-AMP transphosphorylase 1</fullName>
    </alternativeName>
    <alternativeName>
        <fullName evidence="26">ATP:AMP phosphotransferase</fullName>
    </alternativeName>
    <alternativeName>
        <fullName evidence="26">Adenylate monophosphate kinase</fullName>
    </alternativeName>
</protein>
<evidence type="ECO:0000256" key="8">
    <source>
        <dbReference type="ARBA" id="ARBA00022840"/>
    </source>
</evidence>
<dbReference type="GO" id="GO:0004550">
    <property type="term" value="F:nucleoside diphosphate kinase activity"/>
    <property type="evidence" value="ECO:0007669"/>
    <property type="project" value="UniProtKB-EC"/>
</dbReference>
<evidence type="ECO:0000256" key="7">
    <source>
        <dbReference type="ARBA" id="ARBA00022777"/>
    </source>
</evidence>
<dbReference type="PANTHER" id="PTHR23359">
    <property type="entry name" value="NUCLEOTIDE KINASE"/>
    <property type="match status" value="1"/>
</dbReference>
<evidence type="ECO:0000256" key="21">
    <source>
        <dbReference type="ARBA" id="ARBA00048824"/>
    </source>
</evidence>
<comment type="function">
    <text evidence="25">Catalyzes the phosphorylation of pyrimidine nucleoside monophosphates at the expense of ATP. Plays an important role in de novo pyrimidine nucleotide biosynthesis. Has preference for UMP and CMP as phosphate acceptors.</text>
</comment>
<evidence type="ECO:0000256" key="24">
    <source>
        <dbReference type="ARBA" id="ARBA00051598"/>
    </source>
</evidence>
<dbReference type="NCBIfam" id="TIGR01360">
    <property type="entry name" value="aden_kin_iso1"/>
    <property type="match status" value="1"/>
</dbReference>
<organism evidence="27 28">
    <name type="scientific">Caenorhabditis auriculariae</name>
    <dbReference type="NCBI Taxonomy" id="2777116"/>
    <lineage>
        <taxon>Eukaryota</taxon>
        <taxon>Metazoa</taxon>
        <taxon>Ecdysozoa</taxon>
        <taxon>Nematoda</taxon>
        <taxon>Chromadorea</taxon>
        <taxon>Rhabditida</taxon>
        <taxon>Rhabditina</taxon>
        <taxon>Rhabditomorpha</taxon>
        <taxon>Rhabditoidea</taxon>
        <taxon>Rhabditidae</taxon>
        <taxon>Peloderinae</taxon>
        <taxon>Caenorhabditis</taxon>
    </lineage>
</organism>
<dbReference type="GO" id="GO:0006172">
    <property type="term" value="P:ADP biosynthetic process"/>
    <property type="evidence" value="ECO:0007669"/>
    <property type="project" value="UniProtKB-UniRule"/>
</dbReference>
<dbReference type="Pfam" id="PF00406">
    <property type="entry name" value="ADK"/>
    <property type="match status" value="1"/>
</dbReference>
<name>A0A8S1GR37_9PELO</name>
<evidence type="ECO:0000256" key="12">
    <source>
        <dbReference type="ARBA" id="ARBA00045110"/>
    </source>
</evidence>
<dbReference type="GO" id="GO:0046034">
    <property type="term" value="P:ATP metabolic process"/>
    <property type="evidence" value="ECO:0007669"/>
    <property type="project" value="UniProtKB-UniRule"/>
</dbReference>
<reference evidence="27" key="1">
    <citation type="submission" date="2020-10" db="EMBL/GenBank/DDBJ databases">
        <authorList>
            <person name="Kikuchi T."/>
        </authorList>
    </citation>
    <scope>NUCLEOTIDE SEQUENCE</scope>
    <source>
        <strain evidence="27">NKZ352</strain>
    </source>
</reference>
<evidence type="ECO:0000256" key="26">
    <source>
        <dbReference type="HAMAP-Rule" id="MF_03171"/>
    </source>
</evidence>
<evidence type="ECO:0000256" key="25">
    <source>
        <dbReference type="ARBA" id="ARBA00059689"/>
    </source>
</evidence>
<comment type="catalytic activity">
    <reaction evidence="21">
        <text>dAMP + ATP = dADP + ADP</text>
        <dbReference type="Rhea" id="RHEA:23100"/>
        <dbReference type="ChEBI" id="CHEBI:30616"/>
        <dbReference type="ChEBI" id="CHEBI:57667"/>
        <dbReference type="ChEBI" id="CHEBI:58245"/>
        <dbReference type="ChEBI" id="CHEBI:456216"/>
    </reaction>
</comment>
<dbReference type="SUPFAM" id="SSF52540">
    <property type="entry name" value="P-loop containing nucleoside triphosphate hydrolases"/>
    <property type="match status" value="1"/>
</dbReference>
<feature type="binding site" evidence="26">
    <location>
        <begin position="30"/>
        <end position="35"/>
    </location>
    <ligand>
        <name>ATP</name>
        <dbReference type="ChEBI" id="CHEBI:30616"/>
    </ligand>
</feature>
<dbReference type="PROSITE" id="PS00113">
    <property type="entry name" value="ADENYLATE_KINASE"/>
    <property type="match status" value="1"/>
</dbReference>
<gene>
    <name evidence="27" type="ORF">CAUJ_LOCUS1127</name>
</gene>
<evidence type="ECO:0000256" key="20">
    <source>
        <dbReference type="ARBA" id="ARBA00048759"/>
    </source>
</evidence>
<evidence type="ECO:0000256" key="19">
    <source>
        <dbReference type="ARBA" id="ARBA00048620"/>
    </source>
</evidence>
<feature type="binding site" evidence="26">
    <location>
        <position position="190"/>
    </location>
    <ligand>
        <name>ATP</name>
        <dbReference type="ChEBI" id="CHEBI:30616"/>
    </ligand>
</feature>
<comment type="subunit">
    <text evidence="3 26">Monomer.</text>
</comment>
<comment type="catalytic activity">
    <reaction evidence="20">
        <text>dGDP + ATP = dGTP + ADP</text>
        <dbReference type="Rhea" id="RHEA:27690"/>
        <dbReference type="ChEBI" id="CHEBI:30616"/>
        <dbReference type="ChEBI" id="CHEBI:58595"/>
        <dbReference type="ChEBI" id="CHEBI:61429"/>
        <dbReference type="ChEBI" id="CHEBI:456216"/>
        <dbReference type="EC" id="2.7.4.6"/>
    </reaction>
</comment>
<evidence type="ECO:0000256" key="11">
    <source>
        <dbReference type="ARBA" id="ARBA00045096"/>
    </source>
</evidence>
<keyword evidence="6 26" id="KW-0547">Nucleotide-binding</keyword>
<dbReference type="Gene3D" id="3.40.50.300">
    <property type="entry name" value="P-loop containing nucleotide triphosphate hydrolases"/>
    <property type="match status" value="1"/>
</dbReference>
<comment type="catalytic activity">
    <reaction evidence="19">
        <text>dTDP + GTP = dTTP + GDP</text>
        <dbReference type="Rhea" id="RHEA:79867"/>
        <dbReference type="ChEBI" id="CHEBI:37565"/>
        <dbReference type="ChEBI" id="CHEBI:37568"/>
        <dbReference type="ChEBI" id="CHEBI:58189"/>
        <dbReference type="ChEBI" id="CHEBI:58369"/>
    </reaction>
</comment>
<dbReference type="HAMAP" id="MF_00235">
    <property type="entry name" value="Adenylate_kinase_Adk"/>
    <property type="match status" value="1"/>
</dbReference>
<feature type="binding site" evidence="26">
    <location>
        <position position="151"/>
    </location>
    <ligand>
        <name>AMP</name>
        <dbReference type="ChEBI" id="CHEBI:456215"/>
    </ligand>
</feature>
<sequence>MAPIIDRKTIDLKPLKDANVPVFFIVGGPGSGKGTQCDKIVAKYGLTHISSGDLLRDEVASGSPRGGQLTAIMEAGQLVPLEVVLDLIKEAMLKGLQKGSKGFLIDGYPREVAQGEIFEKEIQEAKLVIFFDVVEDTLVKRLLHRAETSGRADDNLETITKRIHTFVTATQPVVDYYEKKGKLYKINAEGAVDDIFKIVTVALDKAFA</sequence>
<keyword evidence="4 26" id="KW-0963">Cytoplasm</keyword>
<evidence type="ECO:0000256" key="16">
    <source>
        <dbReference type="ARBA" id="ARBA00047439"/>
    </source>
</evidence>
<feature type="binding site" evidence="26">
    <location>
        <begin position="77"/>
        <end position="79"/>
    </location>
    <ligand>
        <name>AMP</name>
        <dbReference type="ChEBI" id="CHEBI:456215"/>
    </ligand>
</feature>
<comment type="catalytic activity">
    <reaction evidence="12">
        <text>dAMP + dATP = 2 dADP</text>
        <dbReference type="Rhea" id="RHEA:78311"/>
        <dbReference type="ChEBI" id="CHEBI:57667"/>
        <dbReference type="ChEBI" id="CHEBI:58245"/>
        <dbReference type="ChEBI" id="CHEBI:61404"/>
    </reaction>
</comment>
<feature type="binding site" evidence="26">
    <location>
        <position position="114"/>
    </location>
    <ligand>
        <name>AMP</name>
        <dbReference type="ChEBI" id="CHEBI:456215"/>
    </ligand>
</feature>
<comment type="caution">
    <text evidence="27">The sequence shown here is derived from an EMBL/GenBank/DDBJ whole genome shotgun (WGS) entry which is preliminary data.</text>
</comment>
<dbReference type="CDD" id="cd01428">
    <property type="entry name" value="ADK"/>
    <property type="match status" value="1"/>
</dbReference>
<evidence type="ECO:0000313" key="28">
    <source>
        <dbReference type="Proteomes" id="UP000835052"/>
    </source>
</evidence>
<dbReference type="Proteomes" id="UP000835052">
    <property type="component" value="Unassembled WGS sequence"/>
</dbReference>
<comment type="catalytic activity">
    <reaction evidence="23">
        <text>CMP + ATP = CDP + ADP</text>
        <dbReference type="Rhea" id="RHEA:11600"/>
        <dbReference type="ChEBI" id="CHEBI:30616"/>
        <dbReference type="ChEBI" id="CHEBI:58069"/>
        <dbReference type="ChEBI" id="CHEBI:60377"/>
        <dbReference type="ChEBI" id="CHEBI:456216"/>
        <dbReference type="EC" id="2.7.4.14"/>
    </reaction>
</comment>
<dbReference type="FunFam" id="3.40.50.300:FF:000315">
    <property type="entry name" value="Adenylate kinase 1"/>
    <property type="match status" value="1"/>
</dbReference>
<dbReference type="GO" id="GO:0005524">
    <property type="term" value="F:ATP binding"/>
    <property type="evidence" value="ECO:0007669"/>
    <property type="project" value="UniProtKB-KW"/>
</dbReference>
<evidence type="ECO:0000256" key="10">
    <source>
        <dbReference type="ARBA" id="ARBA00045094"/>
    </source>
</evidence>
<feature type="binding site" evidence="26">
    <location>
        <begin position="107"/>
        <end position="110"/>
    </location>
    <ligand>
        <name>AMP</name>
        <dbReference type="ChEBI" id="CHEBI:456215"/>
    </ligand>
</feature>
<evidence type="ECO:0000256" key="4">
    <source>
        <dbReference type="ARBA" id="ARBA00022490"/>
    </source>
</evidence>
<keyword evidence="8 26" id="KW-0067">ATP-binding</keyword>
<dbReference type="GO" id="GO:0033862">
    <property type="term" value="F:UMP kinase activity"/>
    <property type="evidence" value="ECO:0007669"/>
    <property type="project" value="UniProtKB-ARBA"/>
</dbReference>
<evidence type="ECO:0000256" key="13">
    <source>
        <dbReference type="ARBA" id="ARBA00045111"/>
    </source>
</evidence>
<dbReference type="GO" id="GO:0006225">
    <property type="term" value="P:UDP biosynthetic process"/>
    <property type="evidence" value="ECO:0007669"/>
    <property type="project" value="UniProtKB-ARBA"/>
</dbReference>
<comment type="catalytic activity">
    <reaction evidence="22">
        <text>thiamine diphosphate + ADP = thiamine triphosphate + AMP</text>
        <dbReference type="Rhea" id="RHEA:69180"/>
        <dbReference type="ChEBI" id="CHEBI:58937"/>
        <dbReference type="ChEBI" id="CHEBI:58938"/>
        <dbReference type="ChEBI" id="CHEBI:456215"/>
        <dbReference type="ChEBI" id="CHEBI:456216"/>
    </reaction>
</comment>
<evidence type="ECO:0000256" key="14">
    <source>
        <dbReference type="ARBA" id="ARBA00045177"/>
    </source>
</evidence>
<dbReference type="GO" id="GO:0005737">
    <property type="term" value="C:cytoplasm"/>
    <property type="evidence" value="ECO:0007669"/>
    <property type="project" value="UniProtKB-SubCell"/>
</dbReference>
<evidence type="ECO:0000256" key="6">
    <source>
        <dbReference type="ARBA" id="ARBA00022741"/>
    </source>
</evidence>
<evidence type="ECO:0000256" key="18">
    <source>
        <dbReference type="ARBA" id="ARBA00048564"/>
    </source>
</evidence>
<feature type="binding site" evidence="26">
    <location>
        <position position="145"/>
    </location>
    <ligand>
        <name>ATP</name>
        <dbReference type="ChEBI" id="CHEBI:30616"/>
    </ligand>
</feature>
<comment type="domain">
    <text evidence="26">Consists of three domains, a large central CORE domain and two small peripheral domains, NMPbind and LID, which undergo movements during catalysis. The LID domain closes over the site of phosphoryl transfer upon ATP binding. Assembling and dissambling the active center during each catalytic cycle provides an effective means to prevent ATP hydrolysis.</text>
</comment>
<dbReference type="InterPro" id="IPR000850">
    <property type="entry name" value="Adenylat/UMP-CMP_kin"/>
</dbReference>
<evidence type="ECO:0000256" key="15">
    <source>
        <dbReference type="ARBA" id="ARBA00047390"/>
    </source>
</evidence>
<dbReference type="InterPro" id="IPR028582">
    <property type="entry name" value="AK1"/>
</dbReference>
<dbReference type="InterPro" id="IPR027417">
    <property type="entry name" value="P-loop_NTPase"/>
</dbReference>
<comment type="catalytic activity">
    <reaction evidence="11">
        <text>a ribonucleoside 5'-phosphate + ATP = a ribonucleoside 5'-diphosphate + ADP</text>
        <dbReference type="Rhea" id="RHEA:24036"/>
        <dbReference type="ChEBI" id="CHEBI:30616"/>
        <dbReference type="ChEBI" id="CHEBI:57930"/>
        <dbReference type="ChEBI" id="CHEBI:58043"/>
        <dbReference type="ChEBI" id="CHEBI:456216"/>
        <dbReference type="EC" id="2.7.4.4"/>
    </reaction>
</comment>
<evidence type="ECO:0000256" key="17">
    <source>
        <dbReference type="ARBA" id="ARBA00047801"/>
    </source>
</evidence>
<comment type="catalytic activity">
    <reaction evidence="15">
        <text>UDP + ATP = UTP + ADP</text>
        <dbReference type="Rhea" id="RHEA:25098"/>
        <dbReference type="ChEBI" id="CHEBI:30616"/>
        <dbReference type="ChEBI" id="CHEBI:46398"/>
        <dbReference type="ChEBI" id="CHEBI:58223"/>
        <dbReference type="ChEBI" id="CHEBI:456216"/>
        <dbReference type="EC" id="2.7.4.6"/>
    </reaction>
</comment>
<feature type="binding site" evidence="26">
    <location>
        <position position="51"/>
    </location>
    <ligand>
        <name>AMP</name>
        <dbReference type="ChEBI" id="CHEBI:456215"/>
    </ligand>
</feature>
<dbReference type="NCBIfam" id="NF011100">
    <property type="entry name" value="PRK14527.1"/>
    <property type="match status" value="1"/>
</dbReference>
<proteinExistence type="inferred from homology"/>
<dbReference type="AlphaFoldDB" id="A0A8S1GR37"/>
<comment type="function">
    <text evidence="26">Catalyzes the reversible transfer of the terminal phosphate group between ATP and AMP. Plays an important role in cellular energy homeostasis and in adenine nucleotide metabolism.</text>
</comment>
<comment type="catalytic activity">
    <reaction evidence="18">
        <text>GDP + ATP = GTP + ADP</text>
        <dbReference type="Rhea" id="RHEA:27686"/>
        <dbReference type="ChEBI" id="CHEBI:30616"/>
        <dbReference type="ChEBI" id="CHEBI:37565"/>
        <dbReference type="ChEBI" id="CHEBI:58189"/>
        <dbReference type="ChEBI" id="CHEBI:456216"/>
        <dbReference type="EC" id="2.7.4.6"/>
    </reaction>
</comment>
<dbReference type="OrthoDB" id="442176at2759"/>
<evidence type="ECO:0000256" key="9">
    <source>
        <dbReference type="ARBA" id="ARBA00045073"/>
    </source>
</evidence>
<comment type="catalytic activity">
    <reaction evidence="10">
        <text>dCDP + GTP = dCTP + GDP</text>
        <dbReference type="Rhea" id="RHEA:79875"/>
        <dbReference type="ChEBI" id="CHEBI:37565"/>
        <dbReference type="ChEBI" id="CHEBI:58189"/>
        <dbReference type="ChEBI" id="CHEBI:58593"/>
        <dbReference type="ChEBI" id="CHEBI:61481"/>
    </reaction>
</comment>
<dbReference type="EMBL" id="CAJGYM010000002">
    <property type="protein sequence ID" value="CAD6185208.1"/>
    <property type="molecule type" value="Genomic_DNA"/>
</dbReference>
<comment type="function">
    <text evidence="14">Catalyzes the reversible transfer of the terminal phosphate group between ATP and AMP. Also displays broad nucleoside diphosphate kinase activity. Plays an important role in cellular energy homeostasis and in adenine nucleotide metabolism. Also catalyzes at a very low rate the synthesis of thiamine triphosphate (ThTP) from thiamine diphosphate (ThDP) and ADP.</text>
</comment>
<comment type="catalytic activity">
    <reaction evidence="13">
        <text>CDP + GTP = CTP + GDP</text>
        <dbReference type="Rhea" id="RHEA:79859"/>
        <dbReference type="ChEBI" id="CHEBI:37563"/>
        <dbReference type="ChEBI" id="CHEBI:37565"/>
        <dbReference type="ChEBI" id="CHEBI:58069"/>
        <dbReference type="ChEBI" id="CHEBI:58189"/>
    </reaction>
</comment>
<keyword evidence="28" id="KW-1185">Reference proteome</keyword>
<keyword evidence="5 26" id="KW-0808">Transferase</keyword>
<evidence type="ECO:0000256" key="23">
    <source>
        <dbReference type="ARBA" id="ARBA00051396"/>
    </source>
</evidence>
<dbReference type="InterPro" id="IPR006267">
    <property type="entry name" value="AK1/5"/>
</dbReference>
<dbReference type="HAMAP" id="MF_03171">
    <property type="entry name" value="Adenylate_kinase_AK1"/>
    <property type="match status" value="1"/>
</dbReference>
<dbReference type="InterPro" id="IPR033690">
    <property type="entry name" value="Adenylat_kinase_CS"/>
</dbReference>
<feature type="region of interest" description="LID" evidence="26">
    <location>
        <begin position="144"/>
        <end position="154"/>
    </location>
</feature>
<feature type="region of interest" description="NMPbind" evidence="26">
    <location>
        <begin position="50"/>
        <end position="79"/>
    </location>
</feature>
<feature type="binding site" evidence="26">
    <location>
        <position position="56"/>
    </location>
    <ligand>
        <name>AMP</name>
        <dbReference type="ChEBI" id="CHEBI:456215"/>
    </ligand>
</feature>
<dbReference type="EC" id="2.7.4.3" evidence="26"/>
<evidence type="ECO:0000256" key="1">
    <source>
        <dbReference type="ARBA" id="ARBA00000582"/>
    </source>
</evidence>
<evidence type="ECO:0000313" key="27">
    <source>
        <dbReference type="EMBL" id="CAD6185208.1"/>
    </source>
</evidence>
<dbReference type="GO" id="GO:0004017">
    <property type="term" value="F:AMP kinase activity"/>
    <property type="evidence" value="ECO:0007669"/>
    <property type="project" value="UniProtKB-UniRule"/>
</dbReference>
<comment type="subcellular location">
    <subcellularLocation>
        <location evidence="2 26">Cytoplasm</location>
    </subcellularLocation>
</comment>